<keyword evidence="3" id="KW-0677">Repeat</keyword>
<dbReference type="InterPro" id="IPR018357">
    <property type="entry name" value="Hexapep_transf_CS"/>
</dbReference>
<evidence type="ECO:0000256" key="2">
    <source>
        <dbReference type="ARBA" id="ARBA00022679"/>
    </source>
</evidence>
<dbReference type="SUPFAM" id="SSF51161">
    <property type="entry name" value="Trimeric LpxA-like enzymes"/>
    <property type="match status" value="1"/>
</dbReference>
<dbReference type="InterPro" id="IPR020019">
    <property type="entry name" value="AcTrfase_PglD-like"/>
</dbReference>
<dbReference type="PROSITE" id="PS00101">
    <property type="entry name" value="HEXAPEP_TRANSFERASES"/>
    <property type="match status" value="1"/>
</dbReference>
<evidence type="ECO:0000256" key="6">
    <source>
        <dbReference type="PIRSR" id="PIRSR620019-2"/>
    </source>
</evidence>
<keyword evidence="9" id="KW-1185">Reference proteome</keyword>
<dbReference type="InterPro" id="IPR041561">
    <property type="entry name" value="PglD_N"/>
</dbReference>
<feature type="domain" description="PglD N-terminal" evidence="7">
    <location>
        <begin position="4"/>
        <end position="78"/>
    </location>
</feature>
<dbReference type="Pfam" id="PF14602">
    <property type="entry name" value="Hexapep_2"/>
    <property type="match status" value="1"/>
</dbReference>
<dbReference type="Gene3D" id="2.160.10.10">
    <property type="entry name" value="Hexapeptide repeat proteins"/>
    <property type="match status" value="1"/>
</dbReference>
<dbReference type="InterPro" id="IPR050179">
    <property type="entry name" value="Trans_hexapeptide_repeat"/>
</dbReference>
<evidence type="ECO:0000313" key="8">
    <source>
        <dbReference type="EMBL" id="RDJ26309.1"/>
    </source>
</evidence>
<protein>
    <submittedName>
        <fullName evidence="8">Hexapeptide transferase</fullName>
    </submittedName>
</protein>
<keyword evidence="2 8" id="KW-0808">Transferase</keyword>
<evidence type="ECO:0000256" key="3">
    <source>
        <dbReference type="ARBA" id="ARBA00022737"/>
    </source>
</evidence>
<dbReference type="NCBIfam" id="TIGR03570">
    <property type="entry name" value="NeuD_NnaD"/>
    <property type="match status" value="1"/>
</dbReference>
<evidence type="ECO:0000256" key="1">
    <source>
        <dbReference type="ARBA" id="ARBA00007274"/>
    </source>
</evidence>
<keyword evidence="4" id="KW-0012">Acyltransferase</keyword>
<dbReference type="RefSeq" id="WP_114829251.1">
    <property type="nucleotide sequence ID" value="NZ_QQTO01000022.1"/>
</dbReference>
<dbReference type="CDD" id="cd03360">
    <property type="entry name" value="LbH_AT_putative"/>
    <property type="match status" value="1"/>
</dbReference>
<dbReference type="PANTHER" id="PTHR43300:SF7">
    <property type="entry name" value="UDP-N-ACETYLBACILLOSAMINE N-ACETYLTRANSFERASE"/>
    <property type="match status" value="1"/>
</dbReference>
<evidence type="ECO:0000256" key="5">
    <source>
        <dbReference type="PIRSR" id="PIRSR620019-1"/>
    </source>
</evidence>
<dbReference type="OrthoDB" id="9815592at2"/>
<dbReference type="Pfam" id="PF17836">
    <property type="entry name" value="PglD_N"/>
    <property type="match status" value="1"/>
</dbReference>
<gene>
    <name evidence="8" type="ORF">DWE98_10835</name>
</gene>
<dbReference type="AlphaFoldDB" id="A0A370L826"/>
<comment type="caution">
    <text evidence="8">The sequence shown here is derived from an EMBL/GenBank/DDBJ whole genome shotgun (WGS) entry which is preliminary data.</text>
</comment>
<evidence type="ECO:0000313" key="9">
    <source>
        <dbReference type="Proteomes" id="UP000255207"/>
    </source>
</evidence>
<dbReference type="GO" id="GO:0016746">
    <property type="term" value="F:acyltransferase activity"/>
    <property type="evidence" value="ECO:0007669"/>
    <property type="project" value="UniProtKB-KW"/>
</dbReference>
<evidence type="ECO:0000259" key="7">
    <source>
        <dbReference type="Pfam" id="PF17836"/>
    </source>
</evidence>
<sequence>MTPLVILGAGGHGRVVHELVSALGGFSIVGFLDIGVQQSSLHRSPILGGDDLLPQLWSQGVRHAFVALGQNRLRQQVGAKVRALNFGQPCLVHPSAFVAPSARLGDGALVMARAVLGTDAALGEHAILNTGAIVDHDGMLADACHVAPGCALAGQVTVGARTLVGVGSSVRPGITIGADVVIGAGSAVVSDLPDGVWVGGAPAKLLRKPS</sequence>
<proteinExistence type="inferred from homology"/>
<feature type="site" description="Increases basicity of active site His" evidence="5">
    <location>
        <position position="137"/>
    </location>
</feature>
<feature type="binding site" evidence="6">
    <location>
        <position position="69"/>
    </location>
    <ligand>
        <name>substrate</name>
    </ligand>
</feature>
<organism evidence="8 9">
    <name type="scientific">Bosea caraganae</name>
    <dbReference type="NCBI Taxonomy" id="2763117"/>
    <lineage>
        <taxon>Bacteria</taxon>
        <taxon>Pseudomonadati</taxon>
        <taxon>Pseudomonadota</taxon>
        <taxon>Alphaproteobacteria</taxon>
        <taxon>Hyphomicrobiales</taxon>
        <taxon>Boseaceae</taxon>
        <taxon>Bosea</taxon>
    </lineage>
</organism>
<feature type="binding site" evidence="6">
    <location>
        <position position="145"/>
    </location>
    <ligand>
        <name>acetyl-CoA</name>
        <dbReference type="ChEBI" id="CHEBI:57288"/>
    </ligand>
</feature>
<name>A0A370L826_9HYPH</name>
<comment type="similarity">
    <text evidence="1">Belongs to the transferase hexapeptide repeat family.</text>
</comment>
<evidence type="ECO:0000256" key="4">
    <source>
        <dbReference type="ARBA" id="ARBA00023315"/>
    </source>
</evidence>
<dbReference type="PANTHER" id="PTHR43300">
    <property type="entry name" value="ACETYLTRANSFERASE"/>
    <property type="match status" value="1"/>
</dbReference>
<dbReference type="Proteomes" id="UP000255207">
    <property type="component" value="Unassembled WGS sequence"/>
</dbReference>
<dbReference type="Gene3D" id="3.40.50.20">
    <property type="match status" value="1"/>
</dbReference>
<dbReference type="InterPro" id="IPR011004">
    <property type="entry name" value="Trimer_LpxA-like_sf"/>
</dbReference>
<reference evidence="9" key="1">
    <citation type="submission" date="2018-07" db="EMBL/GenBank/DDBJ databases">
        <authorList>
            <person name="Safronova V.I."/>
            <person name="Chirak E.R."/>
            <person name="Sazanova A.L."/>
        </authorList>
    </citation>
    <scope>NUCLEOTIDE SEQUENCE [LARGE SCALE GENOMIC DNA]</scope>
    <source>
        <strain evidence="9">RCAM04685</strain>
    </source>
</reference>
<feature type="active site" description="Proton acceptor" evidence="5">
    <location>
        <position position="136"/>
    </location>
</feature>
<accession>A0A370L826</accession>
<dbReference type="InterPro" id="IPR001451">
    <property type="entry name" value="Hexapep"/>
</dbReference>
<dbReference type="EMBL" id="QQTP01000004">
    <property type="protein sequence ID" value="RDJ26309.1"/>
    <property type="molecule type" value="Genomic_DNA"/>
</dbReference>